<dbReference type="GO" id="GO:0016020">
    <property type="term" value="C:membrane"/>
    <property type="evidence" value="ECO:0007669"/>
    <property type="project" value="UniProtKB-SubCell"/>
</dbReference>
<feature type="transmembrane region" description="Helical" evidence="6">
    <location>
        <begin position="246"/>
        <end position="264"/>
    </location>
</feature>
<sequence>CQCEVGPQGRLILRCVATHANILSTDLELVAESNIPLYEMQVRDSDLEELKKEFPANINEHMEILTLDNTKIGQVYIGNILRPMKNLRRVRLDNETVQQIDREMFENLDRLEEIGVNAANLVTVKENAFLSLNLSLLSLRHNHLTQIPSAVTKLPFLVELDLFENPIEVVNDQEALVLQSTLKHIQKLVMNKIQCDCTLGKGEFLNWVRRRGISGVTCGEPPSLLGREITKLTTKQMCDTSATTSLAGGLLFIVLLVHFSAWTLG</sequence>
<keyword evidence="4 6" id="KW-1133">Transmembrane helix</keyword>
<dbReference type="SUPFAM" id="SSF52058">
    <property type="entry name" value="L domain-like"/>
    <property type="match status" value="1"/>
</dbReference>
<name>A0A147B735_9ACAR</name>
<evidence type="ECO:0000256" key="4">
    <source>
        <dbReference type="ARBA" id="ARBA00022989"/>
    </source>
</evidence>
<dbReference type="PANTHER" id="PTHR45773:SF5">
    <property type="entry name" value="SLIT AND NTRK-LIKE PROTEIN 5"/>
    <property type="match status" value="1"/>
</dbReference>
<keyword evidence="5 6" id="KW-0472">Membrane</keyword>
<evidence type="ECO:0000256" key="2">
    <source>
        <dbReference type="ARBA" id="ARBA00022692"/>
    </source>
</evidence>
<dbReference type="Gene3D" id="3.80.10.10">
    <property type="entry name" value="Ribonuclease Inhibitor"/>
    <property type="match status" value="1"/>
</dbReference>
<dbReference type="AlphaFoldDB" id="A0A147B735"/>
<evidence type="ECO:0000256" key="3">
    <source>
        <dbReference type="ARBA" id="ARBA00022729"/>
    </source>
</evidence>
<accession>A0A147B735</accession>
<evidence type="ECO:0000256" key="1">
    <source>
        <dbReference type="ARBA" id="ARBA00004479"/>
    </source>
</evidence>
<dbReference type="GO" id="GO:0007409">
    <property type="term" value="P:axonogenesis"/>
    <property type="evidence" value="ECO:0007669"/>
    <property type="project" value="TreeGrafter"/>
</dbReference>
<evidence type="ECO:0000256" key="6">
    <source>
        <dbReference type="SAM" id="Phobius"/>
    </source>
</evidence>
<organism evidence="7">
    <name type="scientific">Alectorobius mimon</name>
    <dbReference type="NCBI Taxonomy" id="360319"/>
    <lineage>
        <taxon>Eukaryota</taxon>
        <taxon>Metazoa</taxon>
        <taxon>Ecdysozoa</taxon>
        <taxon>Arthropoda</taxon>
        <taxon>Chelicerata</taxon>
        <taxon>Arachnida</taxon>
        <taxon>Acari</taxon>
        <taxon>Parasitiformes</taxon>
        <taxon>Ixodida</taxon>
        <taxon>Ixodoidea</taxon>
        <taxon>Argasidae</taxon>
        <taxon>Ornithodorinae</taxon>
        <taxon>Alectorobius</taxon>
    </lineage>
</organism>
<feature type="non-terminal residue" evidence="7">
    <location>
        <position position="1"/>
    </location>
</feature>
<dbReference type="Pfam" id="PF13855">
    <property type="entry name" value="LRR_8"/>
    <property type="match status" value="1"/>
</dbReference>
<dbReference type="GO" id="GO:0051965">
    <property type="term" value="P:positive regulation of synapse assembly"/>
    <property type="evidence" value="ECO:0007669"/>
    <property type="project" value="TreeGrafter"/>
</dbReference>
<protein>
    <submittedName>
        <fullName evidence="7">Leucine rich repeat containing protein 15 like</fullName>
    </submittedName>
</protein>
<dbReference type="InterPro" id="IPR032675">
    <property type="entry name" value="LRR_dom_sf"/>
</dbReference>
<proteinExistence type="predicted"/>
<dbReference type="PANTHER" id="PTHR45773">
    <property type="entry name" value="SLIT AND NTRK-LIKE PROTEIN 4-RELATED"/>
    <property type="match status" value="1"/>
</dbReference>
<reference evidence="7" key="1">
    <citation type="submission" date="2016-03" db="EMBL/GenBank/DDBJ databases">
        <title>Gut transcriptome analysis on engorged females of Ornithodoros mimon (Acari: Argasidae) and phylogenetic inferences of soft ticks.</title>
        <authorList>
            <person name="Landulfo G.A."/>
            <person name="Giovanni D."/>
            <person name="Carvalho E."/>
            <person name="Junqueira-de-Azevedo I."/>
            <person name="Patane J."/>
            <person name="Mendoca R."/>
            <person name="Barros-Battesti D."/>
        </authorList>
    </citation>
    <scope>NUCLEOTIDE SEQUENCE</scope>
    <source>
        <strain evidence="7">Females</strain>
        <tissue evidence="7">Gut</tissue>
    </source>
</reference>
<comment type="subcellular location">
    <subcellularLocation>
        <location evidence="1">Membrane</location>
        <topology evidence="1">Single-pass type I membrane protein</topology>
    </subcellularLocation>
</comment>
<evidence type="ECO:0000313" key="7">
    <source>
        <dbReference type="EMBL" id="JAR86589.1"/>
    </source>
</evidence>
<dbReference type="PROSITE" id="PS51450">
    <property type="entry name" value="LRR"/>
    <property type="match status" value="1"/>
</dbReference>
<keyword evidence="2 6" id="KW-0812">Transmembrane</keyword>
<evidence type="ECO:0000256" key="5">
    <source>
        <dbReference type="ARBA" id="ARBA00023136"/>
    </source>
</evidence>
<keyword evidence="3" id="KW-0732">Signal</keyword>
<dbReference type="InterPro" id="IPR001611">
    <property type="entry name" value="Leu-rich_rpt"/>
</dbReference>
<dbReference type="EMBL" id="GEIB01001783">
    <property type="protein sequence ID" value="JAR86589.1"/>
    <property type="molecule type" value="Transcribed_RNA"/>
</dbReference>